<dbReference type="Proteomes" id="UP000232188">
    <property type="component" value="Unassembled WGS sequence"/>
</dbReference>
<evidence type="ECO:0000313" key="1">
    <source>
        <dbReference type="EMBL" id="PJZ53302.1"/>
    </source>
</evidence>
<proteinExistence type="predicted"/>
<name>A0A2M9YP49_9LEPT</name>
<keyword evidence="3" id="KW-1185">Reference proteome</keyword>
<dbReference type="Pfam" id="PF14903">
    <property type="entry name" value="WG_beta_rep"/>
    <property type="match status" value="4"/>
</dbReference>
<evidence type="ECO:0008006" key="5">
    <source>
        <dbReference type="Google" id="ProtNLM"/>
    </source>
</evidence>
<comment type="caution">
    <text evidence="1">The sequence shown here is derived from an EMBL/GenBank/DDBJ whole genome shotgun (WGS) entry which is preliminary data.</text>
</comment>
<gene>
    <name evidence="2" type="ORF">CH376_00230</name>
    <name evidence="1" type="ORF">CH380_10880</name>
</gene>
<protein>
    <recommendedName>
        <fullName evidence="5">WG repeat-containing protein</fullName>
    </recommendedName>
</protein>
<dbReference type="EMBL" id="NPDU01000001">
    <property type="protein sequence ID" value="PJZ63890.1"/>
    <property type="molecule type" value="Genomic_DNA"/>
</dbReference>
<dbReference type="Proteomes" id="UP000232149">
    <property type="component" value="Unassembled WGS sequence"/>
</dbReference>
<organism evidence="1 4">
    <name type="scientific">Leptospira adleri</name>
    <dbReference type="NCBI Taxonomy" id="2023186"/>
    <lineage>
        <taxon>Bacteria</taxon>
        <taxon>Pseudomonadati</taxon>
        <taxon>Spirochaetota</taxon>
        <taxon>Spirochaetia</taxon>
        <taxon>Leptospirales</taxon>
        <taxon>Leptospiraceae</taxon>
        <taxon>Leptospira</taxon>
    </lineage>
</organism>
<dbReference type="PANTHER" id="PTHR37841">
    <property type="entry name" value="GLR2918 PROTEIN"/>
    <property type="match status" value="1"/>
</dbReference>
<dbReference type="EMBL" id="NPDV01000008">
    <property type="protein sequence ID" value="PJZ53302.1"/>
    <property type="molecule type" value="Genomic_DNA"/>
</dbReference>
<accession>A0A2M9YP49</accession>
<evidence type="ECO:0000313" key="3">
    <source>
        <dbReference type="Proteomes" id="UP000232149"/>
    </source>
</evidence>
<dbReference type="AlphaFoldDB" id="A0A2M9YP49"/>
<sequence length="195" mass="22204">MNRFFLNLIAFTILIFFSLDCKKQSLSSFEENDNFGFKNQDGEVIIAPQYSFVYDFNEKGVTHVFGKDGWSCIDTKNRILLIPFQYDNGPDPFVEGLARFTENKKIGFYEPGCKKVIEAEYDFAFPFEDDFSVVCLGCFSVSMGEHSTIEGGHYGLIDRKGKVVIPTEYDSISVDLSKKTARVIKDKMAKDIPIF</sequence>
<dbReference type="RefSeq" id="WP_100785776.1">
    <property type="nucleotide sequence ID" value="NZ_NPDU01000001.1"/>
</dbReference>
<evidence type="ECO:0000313" key="4">
    <source>
        <dbReference type="Proteomes" id="UP000232188"/>
    </source>
</evidence>
<evidence type="ECO:0000313" key="2">
    <source>
        <dbReference type="EMBL" id="PJZ63890.1"/>
    </source>
</evidence>
<dbReference type="InterPro" id="IPR032774">
    <property type="entry name" value="WG_beta_rep"/>
</dbReference>
<dbReference type="PANTHER" id="PTHR37841:SF1">
    <property type="entry name" value="DUF3298 DOMAIN-CONTAINING PROTEIN"/>
    <property type="match status" value="1"/>
</dbReference>
<reference evidence="3 4" key="1">
    <citation type="submission" date="2017-07" db="EMBL/GenBank/DDBJ databases">
        <title>Leptospira spp. isolated from tropical soils.</title>
        <authorList>
            <person name="Thibeaux R."/>
            <person name="Iraola G."/>
            <person name="Ferres I."/>
            <person name="Bierque E."/>
            <person name="Girault D."/>
            <person name="Soupe-Gilbert M.-E."/>
            <person name="Picardeau M."/>
            <person name="Goarant C."/>
        </authorList>
    </citation>
    <scope>NUCLEOTIDE SEQUENCE [LARGE SCALE GENOMIC DNA]</scope>
    <source>
        <strain evidence="1 4">FH2-B-C1</strain>
        <strain evidence="2 3">FH2-B-D1</strain>
    </source>
</reference>